<organism evidence="2 3">
    <name type="scientific">Aplysia californica</name>
    <name type="common">California sea hare</name>
    <dbReference type="NCBI Taxonomy" id="6500"/>
    <lineage>
        <taxon>Eukaryota</taxon>
        <taxon>Metazoa</taxon>
        <taxon>Spiralia</taxon>
        <taxon>Lophotrochozoa</taxon>
        <taxon>Mollusca</taxon>
        <taxon>Gastropoda</taxon>
        <taxon>Heterobranchia</taxon>
        <taxon>Euthyneura</taxon>
        <taxon>Tectipleura</taxon>
        <taxon>Aplysiida</taxon>
        <taxon>Aplysioidea</taxon>
        <taxon>Aplysiidae</taxon>
        <taxon>Aplysia</taxon>
    </lineage>
</organism>
<keyword evidence="2" id="KW-1185">Reference proteome</keyword>
<reference evidence="3" key="1">
    <citation type="submission" date="2025-08" db="UniProtKB">
        <authorList>
            <consortium name="RefSeq"/>
        </authorList>
    </citation>
    <scope>IDENTIFICATION</scope>
</reference>
<protein>
    <submittedName>
        <fullName evidence="3">Uncharacterized protein LOC118478649</fullName>
    </submittedName>
</protein>
<dbReference type="GeneID" id="118478649"/>
<feature type="region of interest" description="Disordered" evidence="1">
    <location>
        <begin position="31"/>
        <end position="50"/>
    </location>
</feature>
<evidence type="ECO:0000313" key="2">
    <source>
        <dbReference type="Proteomes" id="UP000694888"/>
    </source>
</evidence>
<dbReference type="Proteomes" id="UP000694888">
    <property type="component" value="Unplaced"/>
</dbReference>
<accession>A0ABM1W1L1</accession>
<sequence>MFRATIPAAFLEEIIVRWLEISLPPECKKASPPVADSFPTQLDTGGPLDLMEGTGTIYTKSLKSKQKREATQAGDLTSENSADEKLLSREKRFLNGMTLGGPPTGGPKKEVSESAQMMNMMMMLAKFQSSQAHRTYRKPPQDSSIYGERVSFGSGMYGDQYAGYRGKREAVGPAAEGGANEVTSDGAALSRKKRFLYGAGAEPGEGPAVNPMNQFMGIMMGTARDPNGKKIEFGGDYMKRMMRSSFMASTGVQTPPGKEPSDFVKNMAPMW</sequence>
<name>A0ABM1W1L1_APLCA</name>
<evidence type="ECO:0000313" key="3">
    <source>
        <dbReference type="RefSeq" id="XP_035828554.1"/>
    </source>
</evidence>
<proteinExistence type="predicted"/>
<feature type="region of interest" description="Disordered" evidence="1">
    <location>
        <begin position="61"/>
        <end position="85"/>
    </location>
</feature>
<dbReference type="RefSeq" id="XP_035828554.1">
    <property type="nucleotide sequence ID" value="XM_035972661.1"/>
</dbReference>
<gene>
    <name evidence="3" type="primary">LOC118478649</name>
</gene>
<evidence type="ECO:0000256" key="1">
    <source>
        <dbReference type="SAM" id="MobiDB-lite"/>
    </source>
</evidence>